<feature type="compositionally biased region" description="Low complexity" evidence="4">
    <location>
        <begin position="79"/>
        <end position="88"/>
    </location>
</feature>
<evidence type="ECO:0000313" key="8">
    <source>
        <dbReference type="Proteomes" id="UP000298327"/>
    </source>
</evidence>
<dbReference type="InterPro" id="IPR050628">
    <property type="entry name" value="SNF2_RAD54_helicase_TF"/>
</dbReference>
<dbReference type="GO" id="GO:0005634">
    <property type="term" value="C:nucleus"/>
    <property type="evidence" value="ECO:0007669"/>
    <property type="project" value="TreeGrafter"/>
</dbReference>
<feature type="domain" description="Helicase ATP-binding" evidence="5">
    <location>
        <begin position="177"/>
        <end position="355"/>
    </location>
</feature>
<dbReference type="GO" id="GO:0005524">
    <property type="term" value="F:ATP binding"/>
    <property type="evidence" value="ECO:0007669"/>
    <property type="project" value="UniProtKB-KW"/>
</dbReference>
<evidence type="ECO:0008006" key="9">
    <source>
        <dbReference type="Google" id="ProtNLM"/>
    </source>
</evidence>
<feature type="region of interest" description="Disordered" evidence="4">
    <location>
        <begin position="77"/>
        <end position="112"/>
    </location>
</feature>
<keyword evidence="1" id="KW-0547">Nucleotide-binding</keyword>
<dbReference type="Pfam" id="PF00176">
    <property type="entry name" value="SNF2-rel_dom"/>
    <property type="match status" value="1"/>
</dbReference>
<evidence type="ECO:0000259" key="5">
    <source>
        <dbReference type="PROSITE" id="PS51192"/>
    </source>
</evidence>
<keyword evidence="3" id="KW-0067">ATP-binding</keyword>
<dbReference type="PROSITE" id="PS51192">
    <property type="entry name" value="HELICASE_ATP_BIND_1"/>
    <property type="match status" value="1"/>
</dbReference>
<evidence type="ECO:0000256" key="4">
    <source>
        <dbReference type="SAM" id="MobiDB-lite"/>
    </source>
</evidence>
<dbReference type="InterPro" id="IPR049730">
    <property type="entry name" value="SNF2/RAD54-like_C"/>
</dbReference>
<dbReference type="SMART" id="SM00490">
    <property type="entry name" value="HELICc"/>
    <property type="match status" value="1"/>
</dbReference>
<sequence>MPSPEKRPTAANTAAPCTHTRVVRANGANAGATDAAVVPGGFKGRLVNGVASPFPDNAAYTVVHTTSEKCETCVQYPTAPSADSSPSSIRRGHSTPTPSPEPTEKGSEAPSMDEIVASNHVRRALTRTFTELSLETTPKPSNITATKPSKHVPMFASSKQLKHYQYEDLEKLLDREDDLHATAKGHIIAYPTGLGKTPLIIALVTSTVKKATGPTLVIVPSVGIMRQWESECKTFAPELKICTYYKSKKPDASNLSELDLVIATYRQILYQHGECMLDKTKDPQCPPCLTYPLFCVKWYRVVLDEAHGIRNHKTRSANACYAIVSQTKRAVCLTATPAQNSFMDFYSYFKFLSVSDYGLKNWADFRTKVEVLLRHVIWQPKELVNLPPLHTHVVDAVFAPEERSLYKFVQNMHHGRCAYVQLTRERQVCDHGSLVSLEVKPSDLLQVDGYDSDVGESAEEDPADLSSFMAALSINGLTEDRNDPWQPVSADDAQKWAFVLNRSYRSAKMRAAIKILKEIRMRPGNEKTIVFSHFIDSLDILDGFLSNEGFSRAYYTGEMNSTERDAALHSINCKPECTVILMSFKCGSDGLNIVSCNNIILLEPWWNPYVERQAIGRIHRIGQTRPSHVYRLLVPGTIEMQVRRKQLEKEASIDLLMGSFQDLKLEDMEEMLREARDDATEI</sequence>
<comment type="caution">
    <text evidence="7">The sequence shown here is derived from an EMBL/GenBank/DDBJ whole genome shotgun (WGS) entry which is preliminary data.</text>
</comment>
<dbReference type="InterPro" id="IPR014001">
    <property type="entry name" value="Helicase_ATP-bd"/>
</dbReference>
<dbReference type="GO" id="GO:0008094">
    <property type="term" value="F:ATP-dependent activity, acting on DNA"/>
    <property type="evidence" value="ECO:0007669"/>
    <property type="project" value="TreeGrafter"/>
</dbReference>
<evidence type="ECO:0000313" key="7">
    <source>
        <dbReference type="EMBL" id="TFY66980.1"/>
    </source>
</evidence>
<dbReference type="OrthoDB" id="448448at2759"/>
<name>A0A4Y9YYZ4_9AGAM</name>
<dbReference type="Gene3D" id="3.40.50.300">
    <property type="entry name" value="P-loop containing nucleotide triphosphate hydrolases"/>
    <property type="match status" value="1"/>
</dbReference>
<dbReference type="EMBL" id="SEOQ01000203">
    <property type="protein sequence ID" value="TFY66980.1"/>
    <property type="molecule type" value="Genomic_DNA"/>
</dbReference>
<proteinExistence type="predicted"/>
<gene>
    <name evidence="7" type="ORF">EVG20_g4109</name>
</gene>
<dbReference type="Pfam" id="PF00271">
    <property type="entry name" value="Helicase_C"/>
    <property type="match status" value="1"/>
</dbReference>
<evidence type="ECO:0000256" key="2">
    <source>
        <dbReference type="ARBA" id="ARBA00022801"/>
    </source>
</evidence>
<evidence type="ECO:0000256" key="3">
    <source>
        <dbReference type="ARBA" id="ARBA00022840"/>
    </source>
</evidence>
<dbReference type="SUPFAM" id="SSF52540">
    <property type="entry name" value="P-loop containing nucleoside triphosphate hydrolases"/>
    <property type="match status" value="2"/>
</dbReference>
<accession>A0A4Y9YYZ4</accession>
<reference evidence="7 8" key="1">
    <citation type="submission" date="2019-02" db="EMBL/GenBank/DDBJ databases">
        <title>Genome sequencing of the rare red list fungi Dentipellis fragilis.</title>
        <authorList>
            <person name="Buettner E."/>
            <person name="Kellner H."/>
        </authorList>
    </citation>
    <scope>NUCLEOTIDE SEQUENCE [LARGE SCALE GENOMIC DNA]</scope>
    <source>
        <strain evidence="7 8">DSM 105465</strain>
    </source>
</reference>
<dbReference type="AlphaFoldDB" id="A0A4Y9YYZ4"/>
<feature type="domain" description="Helicase C-terminal" evidence="6">
    <location>
        <begin position="508"/>
        <end position="671"/>
    </location>
</feature>
<dbReference type="PROSITE" id="PS51194">
    <property type="entry name" value="HELICASE_CTER"/>
    <property type="match status" value="1"/>
</dbReference>
<dbReference type="STRING" id="205917.A0A4Y9YYZ4"/>
<dbReference type="GO" id="GO:0016787">
    <property type="term" value="F:hydrolase activity"/>
    <property type="evidence" value="ECO:0007669"/>
    <property type="project" value="UniProtKB-KW"/>
</dbReference>
<keyword evidence="2" id="KW-0378">Hydrolase</keyword>
<dbReference type="PANTHER" id="PTHR45626">
    <property type="entry name" value="TRANSCRIPTION TERMINATION FACTOR 2-RELATED"/>
    <property type="match status" value="1"/>
</dbReference>
<dbReference type="InterPro" id="IPR001650">
    <property type="entry name" value="Helicase_C-like"/>
</dbReference>
<dbReference type="InterPro" id="IPR038718">
    <property type="entry name" value="SNF2-like_sf"/>
</dbReference>
<evidence type="ECO:0000256" key="1">
    <source>
        <dbReference type="ARBA" id="ARBA00022741"/>
    </source>
</evidence>
<dbReference type="Proteomes" id="UP000298327">
    <property type="component" value="Unassembled WGS sequence"/>
</dbReference>
<evidence type="ECO:0000259" key="6">
    <source>
        <dbReference type="PROSITE" id="PS51194"/>
    </source>
</evidence>
<dbReference type="CDD" id="cd18793">
    <property type="entry name" value="SF2_C_SNF"/>
    <property type="match status" value="1"/>
</dbReference>
<keyword evidence="8" id="KW-1185">Reference proteome</keyword>
<dbReference type="Gene3D" id="3.40.50.10810">
    <property type="entry name" value="Tandem AAA-ATPase domain"/>
    <property type="match status" value="1"/>
</dbReference>
<organism evidence="7 8">
    <name type="scientific">Dentipellis fragilis</name>
    <dbReference type="NCBI Taxonomy" id="205917"/>
    <lineage>
        <taxon>Eukaryota</taxon>
        <taxon>Fungi</taxon>
        <taxon>Dikarya</taxon>
        <taxon>Basidiomycota</taxon>
        <taxon>Agaricomycotina</taxon>
        <taxon>Agaricomycetes</taxon>
        <taxon>Russulales</taxon>
        <taxon>Hericiaceae</taxon>
        <taxon>Dentipellis</taxon>
    </lineage>
</organism>
<dbReference type="SMART" id="SM00487">
    <property type="entry name" value="DEXDc"/>
    <property type="match status" value="1"/>
</dbReference>
<dbReference type="CDD" id="cd18008">
    <property type="entry name" value="DEXDc_SHPRH-like"/>
    <property type="match status" value="1"/>
</dbReference>
<dbReference type="InterPro" id="IPR000330">
    <property type="entry name" value="SNF2_N"/>
</dbReference>
<dbReference type="InterPro" id="IPR027417">
    <property type="entry name" value="P-loop_NTPase"/>
</dbReference>
<protein>
    <recommendedName>
        <fullName evidence="9">Helicase ATP-binding domain-containing protein</fullName>
    </recommendedName>
</protein>
<dbReference type="GO" id="GO:0006281">
    <property type="term" value="P:DNA repair"/>
    <property type="evidence" value="ECO:0007669"/>
    <property type="project" value="TreeGrafter"/>
</dbReference>